<dbReference type="RefSeq" id="WP_079698192.1">
    <property type="nucleotide sequence ID" value="NZ_SLUK01000001.1"/>
</dbReference>
<accession>A0A9X8Y9G2</accession>
<evidence type="ECO:0000256" key="1">
    <source>
        <dbReference type="SAM" id="Phobius"/>
    </source>
</evidence>
<protein>
    <recommendedName>
        <fullName evidence="2">CAAX prenyl protease 2/Lysostaphin resistance protein A-like domain-containing protein</fullName>
    </recommendedName>
</protein>
<gene>
    <name evidence="3" type="ORF">EDD78_101350</name>
</gene>
<comment type="caution">
    <text evidence="3">The sequence shown here is derived from an EMBL/GenBank/DDBJ whole genome shotgun (WGS) entry which is preliminary data.</text>
</comment>
<reference evidence="3 4" key="1">
    <citation type="submission" date="2019-03" db="EMBL/GenBank/DDBJ databases">
        <title>Genomic Encyclopedia of Type Strains, Phase IV (KMG-IV): sequencing the most valuable type-strain genomes for metagenomic binning, comparative biology and taxonomic classification.</title>
        <authorList>
            <person name="Goeker M."/>
        </authorList>
    </citation>
    <scope>NUCLEOTIDE SEQUENCE [LARGE SCALE GENOMIC DNA]</scope>
    <source>
        <strain evidence="3 4">DSM 100433</strain>
    </source>
</reference>
<dbReference type="Proteomes" id="UP000294682">
    <property type="component" value="Unassembled WGS sequence"/>
</dbReference>
<dbReference type="GO" id="GO:0004175">
    <property type="term" value="F:endopeptidase activity"/>
    <property type="evidence" value="ECO:0007669"/>
    <property type="project" value="UniProtKB-ARBA"/>
</dbReference>
<evidence type="ECO:0000259" key="2">
    <source>
        <dbReference type="Pfam" id="PF02517"/>
    </source>
</evidence>
<evidence type="ECO:0000313" key="4">
    <source>
        <dbReference type="Proteomes" id="UP000294682"/>
    </source>
</evidence>
<keyword evidence="4" id="KW-1185">Reference proteome</keyword>
<feature type="transmembrane region" description="Helical" evidence="1">
    <location>
        <begin position="12"/>
        <end position="34"/>
    </location>
</feature>
<keyword evidence="1" id="KW-0812">Transmembrane</keyword>
<dbReference type="Pfam" id="PF02517">
    <property type="entry name" value="Rce1-like"/>
    <property type="match status" value="1"/>
</dbReference>
<keyword evidence="1" id="KW-1133">Transmembrane helix</keyword>
<dbReference type="PANTHER" id="PTHR39430">
    <property type="entry name" value="MEMBRANE-ASSOCIATED PROTEASE-RELATED"/>
    <property type="match status" value="1"/>
</dbReference>
<dbReference type="InterPro" id="IPR003675">
    <property type="entry name" value="Rce1/LyrA-like_dom"/>
</dbReference>
<dbReference type="AlphaFoldDB" id="A0A9X8Y9G2"/>
<proteinExistence type="predicted"/>
<feature type="transmembrane region" description="Helical" evidence="1">
    <location>
        <begin position="83"/>
        <end position="105"/>
    </location>
</feature>
<feature type="transmembrane region" description="Helical" evidence="1">
    <location>
        <begin position="117"/>
        <end position="134"/>
    </location>
</feature>
<feature type="transmembrane region" description="Helical" evidence="1">
    <location>
        <begin position="40"/>
        <end position="62"/>
    </location>
</feature>
<keyword evidence="1" id="KW-0472">Membrane</keyword>
<dbReference type="GO" id="GO:0080120">
    <property type="term" value="P:CAAX-box protein maturation"/>
    <property type="evidence" value="ECO:0007669"/>
    <property type="project" value="UniProtKB-ARBA"/>
</dbReference>
<organism evidence="3 4">
    <name type="scientific">Harryflintia acetispora</name>
    <dbReference type="NCBI Taxonomy" id="1849041"/>
    <lineage>
        <taxon>Bacteria</taxon>
        <taxon>Bacillati</taxon>
        <taxon>Bacillota</taxon>
        <taxon>Clostridia</taxon>
        <taxon>Eubacteriales</taxon>
        <taxon>Oscillospiraceae</taxon>
        <taxon>Harryflintia</taxon>
    </lineage>
</organism>
<feature type="transmembrane region" description="Helical" evidence="1">
    <location>
        <begin position="155"/>
        <end position="173"/>
    </location>
</feature>
<dbReference type="PANTHER" id="PTHR39430:SF1">
    <property type="entry name" value="PROTEASE"/>
    <property type="match status" value="1"/>
</dbReference>
<name>A0A9X8Y9G2_9FIRM</name>
<feature type="transmembrane region" description="Helical" evidence="1">
    <location>
        <begin position="204"/>
        <end position="225"/>
    </location>
</feature>
<evidence type="ECO:0000313" key="3">
    <source>
        <dbReference type="EMBL" id="TCL45367.1"/>
    </source>
</evidence>
<feature type="domain" description="CAAX prenyl protease 2/Lysostaphin resistance protein A-like" evidence="2">
    <location>
        <begin position="122"/>
        <end position="217"/>
    </location>
</feature>
<feature type="transmembrane region" description="Helical" evidence="1">
    <location>
        <begin position="245"/>
        <end position="272"/>
    </location>
</feature>
<dbReference type="PROSITE" id="PS51257">
    <property type="entry name" value="PROKAR_LIPOPROTEIN"/>
    <property type="match status" value="1"/>
</dbReference>
<sequence>MNAIMKPGLCKTALHVLAGFAIWLGCQLLSGVSSLFSQPVVSIVVSSGIQIVFTYWFLFLYCKKILHISMADCRIKLSLASPAWWACAILLPVLVSLWFVVFVPGEFSFNRLNSAQLLQRVVTAVLATCITASITEEMVFRGFVMRIIEARGGRVCAILIPSVAFAAFHLIGISPGFSGFVQLMVAGTSVGIMFSLICYQSGSVCPGIVVHGIWNLVMLGGIVDIGTSHSGTSILNYTIATDSRLLTGGAFGIEASLPALVGYWCVIAFLLLRQSKALRKGEGASALPQ</sequence>
<dbReference type="EMBL" id="SLUK01000001">
    <property type="protein sequence ID" value="TCL45367.1"/>
    <property type="molecule type" value="Genomic_DNA"/>
</dbReference>
<dbReference type="OrthoDB" id="9782250at2"/>
<feature type="transmembrane region" description="Helical" evidence="1">
    <location>
        <begin position="179"/>
        <end position="197"/>
    </location>
</feature>